<evidence type="ECO:0000313" key="3">
    <source>
        <dbReference type="EMBL" id="NKT78263.1"/>
    </source>
</evidence>
<evidence type="ECO:0008006" key="5">
    <source>
        <dbReference type="Google" id="ProtNLM"/>
    </source>
</evidence>
<feature type="chain" id="PRO_5040051109" description="Lipoprotein" evidence="1">
    <location>
        <begin position="19"/>
        <end position="140"/>
    </location>
</feature>
<dbReference type="AlphaFoldDB" id="A0A9Q4ZKA0"/>
<protein>
    <recommendedName>
        <fullName evidence="5">Lipoprotein</fullName>
    </recommendedName>
</protein>
<dbReference type="PROSITE" id="PS51257">
    <property type="entry name" value="PROKAR_LIPOPROTEIN"/>
    <property type="match status" value="1"/>
</dbReference>
<reference evidence="3" key="2">
    <citation type="journal article" date="2020" name="Environ. Microbiol.">
        <title>The novel and transferable erm(51) gene confers Macrolides, Lincosamides, and Streptogramins B (MLSB) resistance to clonal Rhodococcus equi in the environment.</title>
        <authorList>
            <person name="Huber L."/>
            <person name="Giguere S."/>
            <person name="Slovis N.M."/>
            <person name="Alvarez-Narvaez S."/>
            <person name="Hart K.A."/>
            <person name="Greiter M."/>
            <person name="Morris E.R.A."/>
            <person name="Cohen N.D."/>
        </authorList>
    </citation>
    <scope>NUCLEOTIDE SEQUENCE</scope>
    <source>
        <strain evidence="3">Lh_116_1</strain>
    </source>
</reference>
<evidence type="ECO:0000313" key="4">
    <source>
        <dbReference type="Proteomes" id="UP000603463"/>
    </source>
</evidence>
<accession>A0A9Q4ZKA0</accession>
<dbReference type="Proteomes" id="UP000603463">
    <property type="component" value="Unassembled WGS sequence"/>
</dbReference>
<name>A0A9Q4ZKA0_RHOHA</name>
<sequence>MKLPLVVVGVALSTIVLSSCGSSSSEPAEQTKVAGNDASVVAQVDCGDDGVANVTVSYGSTKKETLVGRNETTRSAGGVDTFSNQYGTRAGMGDATLAVLTQPTRGTCKTTLTDYNSGNIIGERETAGKAELSVVISPDS</sequence>
<dbReference type="RefSeq" id="WP_205914968.1">
    <property type="nucleotide sequence ID" value="NZ_JAJNNF010000020.1"/>
</dbReference>
<evidence type="ECO:0000313" key="2">
    <source>
        <dbReference type="EMBL" id="MBM4565395.1"/>
    </source>
</evidence>
<evidence type="ECO:0000256" key="1">
    <source>
        <dbReference type="SAM" id="SignalP"/>
    </source>
</evidence>
<dbReference type="EMBL" id="WVBC01000030">
    <property type="protein sequence ID" value="NKT78263.1"/>
    <property type="molecule type" value="Genomic_DNA"/>
</dbReference>
<dbReference type="EMBL" id="WUXR01000002">
    <property type="protein sequence ID" value="MBM4565395.1"/>
    <property type="molecule type" value="Genomic_DNA"/>
</dbReference>
<organism evidence="3 4">
    <name type="scientific">Rhodococcus hoagii</name>
    <name type="common">Corynebacterium equii</name>
    <dbReference type="NCBI Taxonomy" id="43767"/>
    <lineage>
        <taxon>Bacteria</taxon>
        <taxon>Bacillati</taxon>
        <taxon>Actinomycetota</taxon>
        <taxon>Actinomycetes</taxon>
        <taxon>Mycobacteriales</taxon>
        <taxon>Nocardiaceae</taxon>
        <taxon>Prescottella</taxon>
    </lineage>
</organism>
<proteinExistence type="predicted"/>
<reference evidence="2" key="1">
    <citation type="submission" date="2019-11" db="EMBL/GenBank/DDBJ databases">
        <title>Spread of Macrolides and rifampicin resistant Rhodococcus equi in clinical isolates in the USA.</title>
        <authorList>
            <person name="Alvarez-Narvaez S."/>
            <person name="Huber L."/>
            <person name="Cohen N.D."/>
            <person name="Slovis N."/>
            <person name="Greiter M."/>
            <person name="Giguere S."/>
            <person name="Hart K."/>
        </authorList>
    </citation>
    <scope>NUCLEOTIDE SEQUENCE</scope>
    <source>
        <strain evidence="2">Lh_17</strain>
    </source>
</reference>
<feature type="signal peptide" evidence="1">
    <location>
        <begin position="1"/>
        <end position="18"/>
    </location>
</feature>
<dbReference type="Proteomes" id="UP000808906">
    <property type="component" value="Unassembled WGS sequence"/>
</dbReference>
<gene>
    <name evidence="2" type="ORF">GS441_08105</name>
    <name evidence="3" type="ORF">GS882_09145</name>
</gene>
<comment type="caution">
    <text evidence="3">The sequence shown here is derived from an EMBL/GenBank/DDBJ whole genome shotgun (WGS) entry which is preliminary data.</text>
</comment>
<keyword evidence="1" id="KW-0732">Signal</keyword>